<reference evidence="2 3" key="1">
    <citation type="submission" date="2017-12" db="EMBL/GenBank/DDBJ databases">
        <title>Comparative genomics of Botrytis spp.</title>
        <authorList>
            <person name="Valero-Jimenez C.A."/>
            <person name="Tapia P."/>
            <person name="Veloso J."/>
            <person name="Silva-Moreno E."/>
            <person name="Staats M."/>
            <person name="Valdes J.H."/>
            <person name="Van Kan J.A.L."/>
        </authorList>
    </citation>
    <scope>NUCLEOTIDE SEQUENCE [LARGE SCALE GENOMIC DNA]</scope>
    <source>
        <strain evidence="2 3">MUCL3349</strain>
    </source>
</reference>
<evidence type="ECO:0000256" key="1">
    <source>
        <dbReference type="SAM" id="MobiDB-lite"/>
    </source>
</evidence>
<dbReference type="AlphaFoldDB" id="A0A4Z1KBF8"/>
<gene>
    <name evidence="2" type="ORF">BPOR_0728g00010</name>
</gene>
<evidence type="ECO:0000313" key="2">
    <source>
        <dbReference type="EMBL" id="TGO82950.1"/>
    </source>
</evidence>
<feature type="compositionally biased region" description="Polar residues" evidence="1">
    <location>
        <begin position="28"/>
        <end position="42"/>
    </location>
</feature>
<proteinExistence type="predicted"/>
<name>A0A4Z1KBF8_9HELO</name>
<organism evidence="2 3">
    <name type="scientific">Botrytis porri</name>
    <dbReference type="NCBI Taxonomy" id="87229"/>
    <lineage>
        <taxon>Eukaryota</taxon>
        <taxon>Fungi</taxon>
        <taxon>Dikarya</taxon>
        <taxon>Ascomycota</taxon>
        <taxon>Pezizomycotina</taxon>
        <taxon>Leotiomycetes</taxon>
        <taxon>Helotiales</taxon>
        <taxon>Sclerotiniaceae</taxon>
        <taxon>Botrytis</taxon>
    </lineage>
</organism>
<sequence length="247" mass="27479">MTKHSKDQGQTAGKPKQRTKKSERTSHEFTAQPSSNDEQKQEFNNIMQSEARPISQEKIDEGAQVFHADIMTVEERHIEIDIASTPCGWSSDEANSHLEASGKIIQGLVDGLLPASDFDNDPKVFYHLGAQFPIPVHFNTQSAGYTLPQLSWKAPVITTQTIALSTPSSYNASTVAIAYQSTYDFPVTADYSHPTTTTLDTLPVTTQYQLERWVYENDRDEMTVGFLIIRCLQTTNCSLACPSNGRT</sequence>
<comment type="caution">
    <text evidence="2">The sequence shown here is derived from an EMBL/GenBank/DDBJ whole genome shotgun (WGS) entry which is preliminary data.</text>
</comment>
<dbReference type="Proteomes" id="UP000297280">
    <property type="component" value="Unassembled WGS sequence"/>
</dbReference>
<accession>A0A4Z1KBF8</accession>
<dbReference type="EMBL" id="PQXO01000727">
    <property type="protein sequence ID" value="TGO82950.1"/>
    <property type="molecule type" value="Genomic_DNA"/>
</dbReference>
<feature type="region of interest" description="Disordered" evidence="1">
    <location>
        <begin position="1"/>
        <end position="42"/>
    </location>
</feature>
<keyword evidence="3" id="KW-1185">Reference proteome</keyword>
<evidence type="ECO:0000313" key="3">
    <source>
        <dbReference type="Proteomes" id="UP000297280"/>
    </source>
</evidence>
<protein>
    <submittedName>
        <fullName evidence="2">Uncharacterized protein</fullName>
    </submittedName>
</protein>